<evidence type="ECO:0000256" key="5">
    <source>
        <dbReference type="PIRSR" id="PIRSR002583-1"/>
    </source>
</evidence>
<feature type="binding site" evidence="5">
    <location>
        <position position="29"/>
    </location>
    <ligand>
        <name>ATP</name>
        <dbReference type="ChEBI" id="CHEBI:30616"/>
    </ligand>
</feature>
<name>W6MBD2_9GAMM</name>
<organism evidence="6 7">
    <name type="scientific">Candidatus Competibacter denitrificans Run_A_D11</name>
    <dbReference type="NCBI Taxonomy" id="1400863"/>
    <lineage>
        <taxon>Bacteria</taxon>
        <taxon>Pseudomonadati</taxon>
        <taxon>Pseudomonadota</taxon>
        <taxon>Gammaproteobacteria</taxon>
        <taxon>Candidatus Competibacteraceae</taxon>
        <taxon>Candidatus Competibacter</taxon>
    </lineage>
</organism>
<dbReference type="GO" id="GO:0140662">
    <property type="term" value="F:ATP-dependent protein folding chaperone"/>
    <property type="evidence" value="ECO:0007669"/>
    <property type="project" value="InterPro"/>
</dbReference>
<dbReference type="InterPro" id="IPR020575">
    <property type="entry name" value="Hsp90_N"/>
</dbReference>
<dbReference type="Gene3D" id="3.30.565.10">
    <property type="entry name" value="Histidine kinase-like ATPase, C-terminal domain"/>
    <property type="match status" value="1"/>
</dbReference>
<evidence type="ECO:0000256" key="2">
    <source>
        <dbReference type="ARBA" id="ARBA00022741"/>
    </source>
</evidence>
<comment type="similarity">
    <text evidence="1">Belongs to the heat shock protein 90 family.</text>
</comment>
<dbReference type="PRINTS" id="PR00775">
    <property type="entry name" value="HEATSHOCK90"/>
</dbReference>
<sequence length="629" mass="70369">MPKMRTNFQGLVRLLAKSLYPEPDAFIRELLQNAHDSIQLRRVQAGEPAGVIRIEVDERARTLSFSDNGTGMDRSDIEEFLSVIGSTGTGNRARQLAARDVAVATIGQFGIGLLSAFVVAERIEVYTRKSGAAQAWRWTNHGDEDYQLDPLPANGQPMGTQVVVVLAAEHAAFLNGHLIRQIVRRHADFLPFPILLNGFGPINAVTAPWHEPDWENLAERESRLRHFLSERYADSPLLVIPLDLPQPRALGALYIPARYGPGMRSGGTLDLFQTRMCIRANDRELLPEWAGFVRGLVDCPTLQPTAARDNVLRDGVYSALREALGEAIINALLDLATHDRPRFLQVCDWHHDAIKGMAARHPQFGAAILAYLPFETHQGNLTLPDFLARQPTGANGKKSLYFFTHEADANQFYVLCRARGLLAINAGRSFDEILLRRYADAYPAEIELKVLDRLEDQSFYEALEREEQEAYSALERAVDRALAAQDIAVETRVRRFQPAELSAVLLAGQRISAFDDLGQALEKPFLLEGLTELAGEVRDRLRRQPLTFFLNAEHPLIQRLRDLAQPAALRYRPLLAGLYYGALLNARHRLTPATARHFHTDLQALLGDYLTLSLKCQTEDSPDDQKDGS</sequence>
<feature type="binding site" evidence="5">
    <location>
        <position position="33"/>
    </location>
    <ligand>
        <name>ATP</name>
        <dbReference type="ChEBI" id="CHEBI:30616"/>
    </ligand>
</feature>
<dbReference type="Pfam" id="PF00183">
    <property type="entry name" value="HSP90"/>
    <property type="match status" value="1"/>
</dbReference>
<protein>
    <submittedName>
        <fullName evidence="6">Uncharacterized protein</fullName>
    </submittedName>
</protein>
<dbReference type="GO" id="GO:0016887">
    <property type="term" value="F:ATP hydrolysis activity"/>
    <property type="evidence" value="ECO:0007669"/>
    <property type="project" value="InterPro"/>
</dbReference>
<dbReference type="OrthoDB" id="9802640at2"/>
<reference evidence="6" key="2">
    <citation type="submission" date="2014-03" db="EMBL/GenBank/DDBJ databases">
        <title>Candidatus Competibacter-lineage genomes retrieved from metagenomes reveal functional metabolic diversity.</title>
        <authorList>
            <person name="McIlroy S.J."/>
            <person name="Albertsen M."/>
            <person name="Andresen E.K."/>
            <person name="Saunders A.M."/>
            <person name="Kristiansen R."/>
            <person name="Stokholm-Bjerregaard M."/>
            <person name="Nielsen K.L."/>
            <person name="Nielsen P.H."/>
        </authorList>
    </citation>
    <scope>NUCLEOTIDE SEQUENCE</scope>
    <source>
        <strain evidence="6">Run_A_D11</strain>
    </source>
</reference>
<reference evidence="6" key="1">
    <citation type="submission" date="2013-07" db="EMBL/GenBank/DDBJ databases">
        <authorList>
            <person name="McIlroy S."/>
        </authorList>
    </citation>
    <scope>NUCLEOTIDE SEQUENCE [LARGE SCALE GENOMIC DNA]</scope>
    <source>
        <strain evidence="6">Run_A_D11</strain>
    </source>
</reference>
<proteinExistence type="inferred from homology"/>
<gene>
    <name evidence="6" type="ORF">BN873_150021</name>
</gene>
<dbReference type="EMBL" id="CBTJ020000020">
    <property type="protein sequence ID" value="CDI01233.1"/>
    <property type="molecule type" value="Genomic_DNA"/>
</dbReference>
<dbReference type="InterPro" id="IPR036890">
    <property type="entry name" value="HATPase_C_sf"/>
</dbReference>
<dbReference type="PIRSF" id="PIRSF002583">
    <property type="entry name" value="Hsp90"/>
    <property type="match status" value="1"/>
</dbReference>
<keyword evidence="7" id="KW-1185">Reference proteome</keyword>
<feature type="binding site" evidence="5">
    <location>
        <position position="72"/>
    </location>
    <ligand>
        <name>ATP</name>
        <dbReference type="ChEBI" id="CHEBI:30616"/>
    </ligand>
</feature>
<dbReference type="PANTHER" id="PTHR11528">
    <property type="entry name" value="HEAT SHOCK PROTEIN 90 FAMILY MEMBER"/>
    <property type="match status" value="1"/>
</dbReference>
<dbReference type="AlphaFoldDB" id="W6MBD2"/>
<evidence type="ECO:0000256" key="3">
    <source>
        <dbReference type="ARBA" id="ARBA00022840"/>
    </source>
</evidence>
<dbReference type="Proteomes" id="UP000035760">
    <property type="component" value="Unassembled WGS sequence"/>
</dbReference>
<keyword evidence="2 5" id="KW-0547">Nucleotide-binding</keyword>
<dbReference type="SUPFAM" id="SSF54211">
    <property type="entry name" value="Ribosomal protein S5 domain 2-like"/>
    <property type="match status" value="1"/>
</dbReference>
<feature type="binding site" evidence="5">
    <location>
        <position position="160"/>
    </location>
    <ligand>
        <name>ATP</name>
        <dbReference type="ChEBI" id="CHEBI:30616"/>
    </ligand>
</feature>
<evidence type="ECO:0000256" key="1">
    <source>
        <dbReference type="ARBA" id="ARBA00008239"/>
    </source>
</evidence>
<dbReference type="InterPro" id="IPR020568">
    <property type="entry name" value="Ribosomal_Su5_D2-typ_SF"/>
</dbReference>
<accession>W6MBD2</accession>
<dbReference type="STRING" id="1400863.BN873_150021"/>
<keyword evidence="4" id="KW-0143">Chaperone</keyword>
<keyword evidence="3 5" id="KW-0067">ATP-binding</keyword>
<dbReference type="GO" id="GO:0051082">
    <property type="term" value="F:unfolded protein binding"/>
    <property type="evidence" value="ECO:0007669"/>
    <property type="project" value="InterPro"/>
</dbReference>
<feature type="binding site" evidence="5">
    <location>
        <position position="67"/>
    </location>
    <ligand>
        <name>ATP</name>
        <dbReference type="ChEBI" id="CHEBI:30616"/>
    </ligand>
</feature>
<evidence type="ECO:0000256" key="4">
    <source>
        <dbReference type="ARBA" id="ARBA00023186"/>
    </source>
</evidence>
<comment type="caution">
    <text evidence="6">The sequence shown here is derived from an EMBL/GenBank/DDBJ whole genome shotgun (WGS) entry which is preliminary data.</text>
</comment>
<dbReference type="SUPFAM" id="SSF55874">
    <property type="entry name" value="ATPase domain of HSP90 chaperone/DNA topoisomerase II/histidine kinase"/>
    <property type="match status" value="1"/>
</dbReference>
<dbReference type="Pfam" id="PF13589">
    <property type="entry name" value="HATPase_c_3"/>
    <property type="match status" value="1"/>
</dbReference>
<evidence type="ECO:0000313" key="6">
    <source>
        <dbReference type="EMBL" id="CDI01233.1"/>
    </source>
</evidence>
<dbReference type="Gene3D" id="3.30.230.80">
    <property type="match status" value="1"/>
</dbReference>
<dbReference type="RefSeq" id="WP_048670354.1">
    <property type="nucleotide sequence ID" value="NZ_CBTJ020000020.1"/>
</dbReference>
<evidence type="ECO:0000313" key="7">
    <source>
        <dbReference type="Proteomes" id="UP000035760"/>
    </source>
</evidence>
<dbReference type="GO" id="GO:0005524">
    <property type="term" value="F:ATP binding"/>
    <property type="evidence" value="ECO:0007669"/>
    <property type="project" value="UniProtKB-KW"/>
</dbReference>
<dbReference type="InterPro" id="IPR001404">
    <property type="entry name" value="Hsp90_fam"/>
</dbReference>